<dbReference type="EMBL" id="CP030050">
    <property type="protein sequence ID" value="QOZ67152.1"/>
    <property type="molecule type" value="Genomic_DNA"/>
</dbReference>
<gene>
    <name evidence="1" type="ORF">WN72_13130</name>
</gene>
<dbReference type="KEGG" id="barh:WN72_13130"/>
<evidence type="ECO:0000313" key="1">
    <source>
        <dbReference type="EMBL" id="QOZ67152.1"/>
    </source>
</evidence>
<sequence>MIDERPLRRTEAAEYITAKFGIPCSPKTLAKLACVSSEGPPFRKAGRFPLYSRQGLDEWALAKFGPEIRNTAEIPQAA</sequence>
<dbReference type="AlphaFoldDB" id="A0AAE7NKQ3"/>
<dbReference type="RefSeq" id="WP_092217925.1">
    <property type="nucleotide sequence ID" value="NZ_CP030050.1"/>
</dbReference>
<organism evidence="1 2">
    <name type="scientific">Bradyrhizobium arachidis</name>
    <dbReference type="NCBI Taxonomy" id="858423"/>
    <lineage>
        <taxon>Bacteria</taxon>
        <taxon>Pseudomonadati</taxon>
        <taxon>Pseudomonadota</taxon>
        <taxon>Alphaproteobacteria</taxon>
        <taxon>Hyphomicrobiales</taxon>
        <taxon>Nitrobacteraceae</taxon>
        <taxon>Bradyrhizobium</taxon>
    </lineage>
</organism>
<evidence type="ECO:0000313" key="2">
    <source>
        <dbReference type="Proteomes" id="UP000594015"/>
    </source>
</evidence>
<name>A0AAE7NKQ3_9BRAD</name>
<reference evidence="1 2" key="1">
    <citation type="submission" date="2018-06" db="EMBL/GenBank/DDBJ databases">
        <title>Comparative genomics of Bradyrhizobium nodulating Arachidis hypogaea.</title>
        <authorList>
            <person name="Li Y."/>
        </authorList>
    </citation>
    <scope>NUCLEOTIDE SEQUENCE [LARGE SCALE GENOMIC DNA]</scope>
    <source>
        <strain evidence="1 2">CCBAU 051107</strain>
    </source>
</reference>
<proteinExistence type="predicted"/>
<evidence type="ECO:0008006" key="3">
    <source>
        <dbReference type="Google" id="ProtNLM"/>
    </source>
</evidence>
<accession>A0AAE7NKQ3</accession>
<protein>
    <recommendedName>
        <fullName evidence="3">DNA-binding protein</fullName>
    </recommendedName>
</protein>
<dbReference type="Proteomes" id="UP000594015">
    <property type="component" value="Chromosome"/>
</dbReference>